<evidence type="ECO:0000313" key="2">
    <source>
        <dbReference type="RefSeq" id="XP_073931261.1"/>
    </source>
</evidence>
<accession>A0AC58MPD3</accession>
<name>A0AC58MPD3_CASCN</name>
<dbReference type="RefSeq" id="XP_073931261.1">
    <property type="nucleotide sequence ID" value="XM_074075160.1"/>
</dbReference>
<reference evidence="2" key="1">
    <citation type="submission" date="2025-08" db="UniProtKB">
        <authorList>
            <consortium name="RefSeq"/>
        </authorList>
    </citation>
    <scope>IDENTIFICATION</scope>
</reference>
<protein>
    <submittedName>
        <fullName evidence="2">Uncharacterized protein</fullName>
    </submittedName>
</protein>
<sequence length="261" mass="27360">MPLGPPNDMRGLSILPLYSVLELPGALPLLQCHLRGQRGGATAGRQSARCARPCARWLLPGARAVTPGDNLGCALGAEEQPRPPLCSLPLTRHPTASLRSAGHAPQVLSQPRAAIAGPRGLALNVPGFSRDALRTSCTGFSLGPLGPGHLLQEAAAFSAGPGEREQSPSPPREGHEGLQLQQQLLELAKAQGGVLYGWTAPAATACSSPACSTLFILHSKPQLSIAEPHKRKLQGLFYKAFHKTSCSQVAPPLQDLWGTLG</sequence>
<keyword evidence="1" id="KW-1185">Reference proteome</keyword>
<gene>
    <name evidence="2" type="primary">LOC141423445</name>
</gene>
<dbReference type="Proteomes" id="UP001732720">
    <property type="component" value="Chromosome 5"/>
</dbReference>
<evidence type="ECO:0000313" key="1">
    <source>
        <dbReference type="Proteomes" id="UP001732720"/>
    </source>
</evidence>
<organism evidence="1 2">
    <name type="scientific">Castor canadensis</name>
    <name type="common">American beaver</name>
    <dbReference type="NCBI Taxonomy" id="51338"/>
    <lineage>
        <taxon>Eukaryota</taxon>
        <taxon>Metazoa</taxon>
        <taxon>Chordata</taxon>
        <taxon>Craniata</taxon>
        <taxon>Vertebrata</taxon>
        <taxon>Euteleostomi</taxon>
        <taxon>Mammalia</taxon>
        <taxon>Eutheria</taxon>
        <taxon>Euarchontoglires</taxon>
        <taxon>Glires</taxon>
        <taxon>Rodentia</taxon>
        <taxon>Castorimorpha</taxon>
        <taxon>Castoridae</taxon>
        <taxon>Castor</taxon>
    </lineage>
</organism>
<proteinExistence type="predicted"/>